<name>A0A9N9QX65_9NEOP</name>
<dbReference type="InterPro" id="IPR011701">
    <property type="entry name" value="MFS"/>
</dbReference>
<dbReference type="PANTHER" id="PTHR23507:SF1">
    <property type="entry name" value="FI18259P1-RELATED"/>
    <property type="match status" value="1"/>
</dbReference>
<keyword evidence="4 6" id="KW-0472">Membrane</keyword>
<dbReference type="Proteomes" id="UP001153714">
    <property type="component" value="Chromosome 13"/>
</dbReference>
<protein>
    <recommendedName>
        <fullName evidence="9">Proton-coupled folate transporter</fullName>
    </recommendedName>
</protein>
<feature type="transmembrane region" description="Helical" evidence="6">
    <location>
        <begin position="173"/>
        <end position="194"/>
    </location>
</feature>
<comment type="subcellular location">
    <subcellularLocation>
        <location evidence="1">Membrane</location>
        <topology evidence="1">Multi-pass membrane protein</topology>
    </subcellularLocation>
</comment>
<evidence type="ECO:0000256" key="3">
    <source>
        <dbReference type="ARBA" id="ARBA00022989"/>
    </source>
</evidence>
<sequence length="556" mass="63500">MAEEKQKNTEWIEENPLKGTVIEKVEKKTWGEKYEHVKRNITVEPLLAGLIIPSVISRFAMGNLNLDKACRVNLQFGNEVCDALVAKNSSNFSSYEKQVQQLIASIDIWKSIIHTGLPCLMIMFLGAWSDRTGKRKIIILLPVIGELLTSISNLINVYFFYEIPVEVTVFLETFFPAITGGWVTMFLGVFSYISDITSEKTRTFRVGLVNFCMTSGLPIGLGLSGIILKNFGYYGVFSMTTVMFVLVLTYGFTCLKEPDQFLKEQGLTPIERKSSPDVSFFDLTHVGETMKVAYRPRLLNKRVKVILTLFAVFILYGPATSEFQVLYLFLRNRLNWDMVKFGLFCSYSIILHSFGAMFSITVLSKKLQVDDSVLCLISLFSKFVGSIWTAFVQTDLEMYMLPIVELFNATTFTSLRSIISKLVDKQETAKVNSLFSLTETVAALVFHPFYAWLYMSTLYIFSGSVFIMSAIFIIPGIIILSWFYYNHRKDFRQTRKQALEAEDKKDEDPKKSSLSFHPDKSVVANEKKHETCIPKTEEKRKKENPLDDIKKSPKYL</sequence>
<dbReference type="SUPFAM" id="SSF103473">
    <property type="entry name" value="MFS general substrate transporter"/>
    <property type="match status" value="1"/>
</dbReference>
<feature type="transmembrane region" description="Helical" evidence="6">
    <location>
        <begin position="373"/>
        <end position="392"/>
    </location>
</feature>
<dbReference type="GO" id="GO:0022857">
    <property type="term" value="F:transmembrane transporter activity"/>
    <property type="evidence" value="ECO:0007669"/>
    <property type="project" value="InterPro"/>
</dbReference>
<evidence type="ECO:0000256" key="5">
    <source>
        <dbReference type="SAM" id="MobiDB-lite"/>
    </source>
</evidence>
<reference evidence="7" key="2">
    <citation type="submission" date="2022-10" db="EMBL/GenBank/DDBJ databases">
        <authorList>
            <consortium name="ENA_rothamsted_submissions"/>
            <consortium name="culmorum"/>
            <person name="King R."/>
        </authorList>
    </citation>
    <scope>NUCLEOTIDE SEQUENCE</scope>
</reference>
<evidence type="ECO:0000256" key="6">
    <source>
        <dbReference type="SAM" id="Phobius"/>
    </source>
</evidence>
<feature type="transmembrane region" description="Helical" evidence="6">
    <location>
        <begin position="341"/>
        <end position="361"/>
    </location>
</feature>
<feature type="transmembrane region" description="Helical" evidence="6">
    <location>
        <begin position="233"/>
        <end position="255"/>
    </location>
</feature>
<gene>
    <name evidence="7" type="ORF">DIATSA_LOCUS3300</name>
</gene>
<feature type="transmembrane region" description="Helical" evidence="6">
    <location>
        <begin position="206"/>
        <end position="227"/>
    </location>
</feature>
<evidence type="ECO:0000256" key="4">
    <source>
        <dbReference type="ARBA" id="ARBA00023136"/>
    </source>
</evidence>
<feature type="transmembrane region" description="Helical" evidence="6">
    <location>
        <begin position="459"/>
        <end position="485"/>
    </location>
</feature>
<feature type="transmembrane region" description="Helical" evidence="6">
    <location>
        <begin position="305"/>
        <end position="329"/>
    </location>
</feature>
<dbReference type="EMBL" id="OU893344">
    <property type="protein sequence ID" value="CAG9785257.1"/>
    <property type="molecule type" value="Genomic_DNA"/>
</dbReference>
<feature type="transmembrane region" description="Helical" evidence="6">
    <location>
        <begin position="431"/>
        <end position="453"/>
    </location>
</feature>
<feature type="transmembrane region" description="Helical" evidence="6">
    <location>
        <begin position="139"/>
        <end position="161"/>
    </location>
</feature>
<evidence type="ECO:0000256" key="2">
    <source>
        <dbReference type="ARBA" id="ARBA00022692"/>
    </source>
</evidence>
<dbReference type="InterPro" id="IPR036259">
    <property type="entry name" value="MFS_trans_sf"/>
</dbReference>
<keyword evidence="8" id="KW-1185">Reference proteome</keyword>
<evidence type="ECO:0000256" key="1">
    <source>
        <dbReference type="ARBA" id="ARBA00004141"/>
    </source>
</evidence>
<dbReference type="Gene3D" id="1.20.1250.20">
    <property type="entry name" value="MFS general substrate transporter like domains"/>
    <property type="match status" value="1"/>
</dbReference>
<dbReference type="GO" id="GO:0016020">
    <property type="term" value="C:membrane"/>
    <property type="evidence" value="ECO:0007669"/>
    <property type="project" value="UniProtKB-SubCell"/>
</dbReference>
<evidence type="ECO:0000313" key="8">
    <source>
        <dbReference type="Proteomes" id="UP001153714"/>
    </source>
</evidence>
<dbReference type="AlphaFoldDB" id="A0A9N9QX65"/>
<dbReference type="OrthoDB" id="3026777at2759"/>
<accession>A0A9N9QX65</accession>
<evidence type="ECO:0000313" key="7">
    <source>
        <dbReference type="EMBL" id="CAG9785257.1"/>
    </source>
</evidence>
<dbReference type="PANTHER" id="PTHR23507">
    <property type="entry name" value="ZGC:174356"/>
    <property type="match status" value="1"/>
</dbReference>
<reference evidence="7" key="1">
    <citation type="submission" date="2021-12" db="EMBL/GenBank/DDBJ databases">
        <authorList>
            <person name="King R."/>
        </authorList>
    </citation>
    <scope>NUCLEOTIDE SEQUENCE</scope>
</reference>
<evidence type="ECO:0008006" key="9">
    <source>
        <dbReference type="Google" id="ProtNLM"/>
    </source>
</evidence>
<feature type="transmembrane region" description="Helical" evidence="6">
    <location>
        <begin position="398"/>
        <end position="419"/>
    </location>
</feature>
<keyword evidence="2 6" id="KW-0812">Transmembrane</keyword>
<organism evidence="7 8">
    <name type="scientific">Diatraea saccharalis</name>
    <name type="common">sugarcane borer</name>
    <dbReference type="NCBI Taxonomy" id="40085"/>
    <lineage>
        <taxon>Eukaryota</taxon>
        <taxon>Metazoa</taxon>
        <taxon>Ecdysozoa</taxon>
        <taxon>Arthropoda</taxon>
        <taxon>Hexapoda</taxon>
        <taxon>Insecta</taxon>
        <taxon>Pterygota</taxon>
        <taxon>Neoptera</taxon>
        <taxon>Endopterygota</taxon>
        <taxon>Lepidoptera</taxon>
        <taxon>Glossata</taxon>
        <taxon>Ditrysia</taxon>
        <taxon>Pyraloidea</taxon>
        <taxon>Crambidae</taxon>
        <taxon>Crambinae</taxon>
        <taxon>Diatraea</taxon>
    </lineage>
</organism>
<proteinExistence type="predicted"/>
<feature type="region of interest" description="Disordered" evidence="5">
    <location>
        <begin position="500"/>
        <end position="556"/>
    </location>
</feature>
<dbReference type="Pfam" id="PF07690">
    <property type="entry name" value="MFS_1"/>
    <property type="match status" value="1"/>
</dbReference>
<keyword evidence="3 6" id="KW-1133">Transmembrane helix</keyword>